<keyword evidence="2" id="KW-0812">Transmembrane</keyword>
<dbReference type="PANTHER" id="PTHR46540">
    <property type="entry name" value="TETRATRICOPEPTIDE REPEAT PROTEIN 12"/>
    <property type="match status" value="1"/>
</dbReference>
<dbReference type="InterPro" id="IPR043195">
    <property type="entry name" value="TTC12"/>
</dbReference>
<dbReference type="GO" id="GO:0007288">
    <property type="term" value="P:sperm axoneme assembly"/>
    <property type="evidence" value="ECO:0007669"/>
    <property type="project" value="TreeGrafter"/>
</dbReference>
<keyword evidence="2" id="KW-0472">Membrane</keyword>
<evidence type="ECO:0000313" key="4">
    <source>
        <dbReference type="Proteomes" id="UP000594220"/>
    </source>
</evidence>
<keyword evidence="2" id="KW-1133">Transmembrane helix</keyword>
<dbReference type="GO" id="GO:0070286">
    <property type="term" value="P:axonemal dynein complex assembly"/>
    <property type="evidence" value="ECO:0007669"/>
    <property type="project" value="TreeGrafter"/>
</dbReference>
<dbReference type="GeneTree" id="ENSGT00940000161758"/>
<reference evidence="3" key="1">
    <citation type="submission" date="2025-08" db="UniProtKB">
        <authorList>
            <consortium name="Ensembl"/>
        </authorList>
    </citation>
    <scope>IDENTIFICATION</scope>
</reference>
<dbReference type="Proteomes" id="UP000594220">
    <property type="component" value="Unplaced"/>
</dbReference>
<name>A0A7M4EGH6_CROPO</name>
<feature type="transmembrane region" description="Helical" evidence="2">
    <location>
        <begin position="20"/>
        <end position="40"/>
    </location>
</feature>
<proteinExistence type="predicted"/>
<dbReference type="OMA" id="EECETRW"/>
<keyword evidence="4" id="KW-1185">Reference proteome</keyword>
<sequence length="147" mass="16020">VSAPGPDPAPRCPRPRAVPVLLLGLLHVGLFALLFSARLVQGLSSADPAAWEEAVAESETRLQTEAVGDEEECETRWNRTAISARAADTHDVKTENPGDFLAALEKDARERARRRKKNEGLANALKEKGNHAFSKGDYGTAVQRYTE</sequence>
<organism evidence="3 4">
    <name type="scientific">Crocodylus porosus</name>
    <name type="common">Saltwater crocodile</name>
    <name type="synonym">Estuarine crocodile</name>
    <dbReference type="NCBI Taxonomy" id="8502"/>
    <lineage>
        <taxon>Eukaryota</taxon>
        <taxon>Metazoa</taxon>
        <taxon>Chordata</taxon>
        <taxon>Craniata</taxon>
        <taxon>Vertebrata</taxon>
        <taxon>Euteleostomi</taxon>
        <taxon>Archelosauria</taxon>
        <taxon>Archosauria</taxon>
        <taxon>Crocodylia</taxon>
        <taxon>Longirostres</taxon>
        <taxon>Crocodylidae</taxon>
        <taxon>Crocodylus</taxon>
    </lineage>
</organism>
<dbReference type="Ensembl" id="ENSCPRT00005011028.1">
    <property type="protein sequence ID" value="ENSCPRP00005009370.1"/>
    <property type="gene ID" value="ENSCPRG00005006651.1"/>
</dbReference>
<dbReference type="GO" id="GO:0005813">
    <property type="term" value="C:centrosome"/>
    <property type="evidence" value="ECO:0007669"/>
    <property type="project" value="TreeGrafter"/>
</dbReference>
<evidence type="ECO:0000256" key="2">
    <source>
        <dbReference type="SAM" id="Phobius"/>
    </source>
</evidence>
<feature type="region of interest" description="Disordered" evidence="1">
    <location>
        <begin position="111"/>
        <end position="147"/>
    </location>
</feature>
<dbReference type="GO" id="GO:0005737">
    <property type="term" value="C:cytoplasm"/>
    <property type="evidence" value="ECO:0007669"/>
    <property type="project" value="TreeGrafter"/>
</dbReference>
<protein>
    <submittedName>
        <fullName evidence="3">Uncharacterized protein</fullName>
    </submittedName>
</protein>
<dbReference type="AlphaFoldDB" id="A0A7M4EGH6"/>
<reference evidence="3" key="2">
    <citation type="submission" date="2025-09" db="UniProtKB">
        <authorList>
            <consortium name="Ensembl"/>
        </authorList>
    </citation>
    <scope>IDENTIFICATION</scope>
</reference>
<dbReference type="PANTHER" id="PTHR46540:SF1">
    <property type="entry name" value="TETRATRICOPEPTIDE REPEAT PROTEIN 12"/>
    <property type="match status" value="1"/>
</dbReference>
<evidence type="ECO:0000313" key="3">
    <source>
        <dbReference type="Ensembl" id="ENSCPRP00005009370.1"/>
    </source>
</evidence>
<accession>A0A7M4EGH6</accession>
<evidence type="ECO:0000256" key="1">
    <source>
        <dbReference type="SAM" id="MobiDB-lite"/>
    </source>
</evidence>